<sequence length="848" mass="95642">MELVTGLSLIVQQTLALLKKNMILSKRNKRATILHLFSSFLFMALLFGMKKANDARLHRPSISDANPDPVPDTWFSIPSCEKKMFMKRPCFDFVWSGSGNQRIQSIVDKIMANNPGRSIPSEKVKSFGTKDELYAWLMMNPMTVPGVLHFTESSPSEIRYGVQTNSSTYVKIGRQYEDPLFKYQIPLQFAASREIARSLLQDQDFGWDVGLTEFAHPSIIETSKRDDNDVSSQFSRMFLMVAAMFGFVFQISALVEEKELKLRQAMTLMGLYDTAYWLSWLTWEISMAFISSLLIVAFVEIFQIEMFKKNNFLVVFLLFFIFQLSLVGFAFFLSVFIRKSSSTTSVSFSVFIIAFFTMVFSPFFYSDSMKTRYRVLWSLFPPNLFSAALNMISDDRDGGLKLSDLSKCGGYGDGCYTMRYYYDWLMFNFFLWFILAIYLDNILPNQVGVRKSFMYFLMPSYWTGKGAKKSKGDNGVHLRSRLISAEDRGVLEEEIIVKQQVKEGTNDPNVAVQLQGLAKTYSSTTKIKCHSCLLCCCYCSCKRIKSFEAVKGLWMNFAKDQLFCLLGPNGAGKTTAIGCLTGIIPVTKGDAIIYGNSIRDQASLSKIRRMTGVCSQFDTLWNKLSGQEHLELFASIKGLHPASIKEEAVNLLADVKLDDDAKVRSGSYSGGMKRRLSVAIALIGNPKLLILDEPTTGMDPITRRHMWDVIEAAKQGRCIILTTHSMEEADILSDRIGIMAKGILRCIGTSTMLKSQFGTGFIVKVSFSRNGSNDRAENGHNNMVHSEAVKEFFRQRLNTSPIAEEKGLTFTISNGEEGLENEKLGGNSMEALEMSSNEEDELLLMFEI</sequence>
<keyword evidence="4 9" id="KW-0812">Transmembrane</keyword>
<dbReference type="GO" id="GO:0140359">
    <property type="term" value="F:ABC-type transporter activity"/>
    <property type="evidence" value="ECO:0007669"/>
    <property type="project" value="InterPro"/>
</dbReference>
<dbReference type="InterPro" id="IPR027417">
    <property type="entry name" value="P-loop_NTPase"/>
</dbReference>
<keyword evidence="7 9" id="KW-1133">Transmembrane helix</keyword>
<dbReference type="Proteomes" id="UP001454036">
    <property type="component" value="Unassembled WGS sequence"/>
</dbReference>
<protein>
    <submittedName>
        <fullName evidence="11">ATP-binding cassette</fullName>
    </submittedName>
</protein>
<dbReference type="SUPFAM" id="SSF52540">
    <property type="entry name" value="P-loop containing nucleoside triphosphate hydrolases"/>
    <property type="match status" value="1"/>
</dbReference>
<evidence type="ECO:0000259" key="10">
    <source>
        <dbReference type="PROSITE" id="PS50893"/>
    </source>
</evidence>
<dbReference type="GO" id="GO:0016020">
    <property type="term" value="C:membrane"/>
    <property type="evidence" value="ECO:0007669"/>
    <property type="project" value="UniProtKB-SubCell"/>
</dbReference>
<feature type="transmembrane region" description="Helical" evidence="9">
    <location>
        <begin position="311"/>
        <end position="337"/>
    </location>
</feature>
<dbReference type="Pfam" id="PF00005">
    <property type="entry name" value="ABC_tran"/>
    <property type="match status" value="1"/>
</dbReference>
<dbReference type="PANTHER" id="PTHR19229">
    <property type="entry name" value="ATP-BINDING CASSETTE TRANSPORTER SUBFAMILY A ABCA"/>
    <property type="match status" value="1"/>
</dbReference>
<dbReference type="GO" id="GO:0016887">
    <property type="term" value="F:ATP hydrolysis activity"/>
    <property type="evidence" value="ECO:0007669"/>
    <property type="project" value="InterPro"/>
</dbReference>
<keyword evidence="6 11" id="KW-0067">ATP-binding</keyword>
<feature type="transmembrane region" description="Helical" evidence="9">
    <location>
        <begin position="275"/>
        <end position="299"/>
    </location>
</feature>
<dbReference type="FunFam" id="3.40.50.300:FF:000665">
    <property type="entry name" value="ABC transporter A family member 2"/>
    <property type="match status" value="1"/>
</dbReference>
<feature type="domain" description="ABC transporter" evidence="10">
    <location>
        <begin position="512"/>
        <end position="766"/>
    </location>
</feature>
<evidence type="ECO:0000256" key="5">
    <source>
        <dbReference type="ARBA" id="ARBA00022741"/>
    </source>
</evidence>
<comment type="similarity">
    <text evidence="2">Belongs to the ABC transporter superfamily. ABCA family. CPR flippase (TC 3.A.1.211) subfamily.</text>
</comment>
<accession>A0AAV3RY30</accession>
<evidence type="ECO:0000256" key="9">
    <source>
        <dbReference type="SAM" id="Phobius"/>
    </source>
</evidence>
<evidence type="ECO:0000313" key="11">
    <source>
        <dbReference type="EMBL" id="GAA0185277.1"/>
    </source>
</evidence>
<dbReference type="InterPro" id="IPR003439">
    <property type="entry name" value="ABC_transporter-like_ATP-bd"/>
</dbReference>
<organism evidence="11 12">
    <name type="scientific">Lithospermum erythrorhizon</name>
    <name type="common">Purple gromwell</name>
    <name type="synonym">Lithospermum officinale var. erythrorhizon</name>
    <dbReference type="NCBI Taxonomy" id="34254"/>
    <lineage>
        <taxon>Eukaryota</taxon>
        <taxon>Viridiplantae</taxon>
        <taxon>Streptophyta</taxon>
        <taxon>Embryophyta</taxon>
        <taxon>Tracheophyta</taxon>
        <taxon>Spermatophyta</taxon>
        <taxon>Magnoliopsida</taxon>
        <taxon>eudicotyledons</taxon>
        <taxon>Gunneridae</taxon>
        <taxon>Pentapetalae</taxon>
        <taxon>asterids</taxon>
        <taxon>lamiids</taxon>
        <taxon>Boraginales</taxon>
        <taxon>Boraginaceae</taxon>
        <taxon>Boraginoideae</taxon>
        <taxon>Lithospermeae</taxon>
        <taxon>Lithospermum</taxon>
    </lineage>
</organism>
<feature type="transmembrane region" description="Helical" evidence="9">
    <location>
        <begin position="343"/>
        <end position="365"/>
    </location>
</feature>
<keyword evidence="8 9" id="KW-0472">Membrane</keyword>
<keyword evidence="5" id="KW-0547">Nucleotide-binding</keyword>
<dbReference type="PROSITE" id="PS50893">
    <property type="entry name" value="ABC_TRANSPORTER_2"/>
    <property type="match status" value="1"/>
</dbReference>
<evidence type="ECO:0000256" key="8">
    <source>
        <dbReference type="ARBA" id="ARBA00023136"/>
    </source>
</evidence>
<feature type="transmembrane region" description="Helical" evidence="9">
    <location>
        <begin position="32"/>
        <end position="49"/>
    </location>
</feature>
<dbReference type="InterPro" id="IPR003593">
    <property type="entry name" value="AAA+_ATPase"/>
</dbReference>
<dbReference type="InterPro" id="IPR013525">
    <property type="entry name" value="ABC2_TM"/>
</dbReference>
<reference evidence="11 12" key="1">
    <citation type="submission" date="2024-01" db="EMBL/GenBank/DDBJ databases">
        <title>The complete chloroplast genome sequence of Lithospermum erythrorhizon: insights into the phylogenetic relationship among Boraginaceae species and the maternal lineages of purple gromwells.</title>
        <authorList>
            <person name="Okada T."/>
            <person name="Watanabe K."/>
        </authorList>
    </citation>
    <scope>NUCLEOTIDE SEQUENCE [LARGE SCALE GENOMIC DNA]</scope>
</reference>
<keyword evidence="12" id="KW-1185">Reference proteome</keyword>
<dbReference type="InterPro" id="IPR026082">
    <property type="entry name" value="ABCA"/>
</dbReference>
<dbReference type="SMART" id="SM00382">
    <property type="entry name" value="AAA"/>
    <property type="match status" value="1"/>
</dbReference>
<feature type="transmembrane region" description="Helical" evidence="9">
    <location>
        <begin position="420"/>
        <end position="439"/>
    </location>
</feature>
<proteinExistence type="inferred from homology"/>
<evidence type="ECO:0000256" key="2">
    <source>
        <dbReference type="ARBA" id="ARBA00008526"/>
    </source>
</evidence>
<dbReference type="PROSITE" id="PS00211">
    <property type="entry name" value="ABC_TRANSPORTER_1"/>
    <property type="match status" value="1"/>
</dbReference>
<keyword evidence="3" id="KW-0813">Transport</keyword>
<dbReference type="PANTHER" id="PTHR19229:SF223">
    <property type="entry name" value="ABC TRANSPORTER A FAMILY MEMBER 11-LIKE"/>
    <property type="match status" value="1"/>
</dbReference>
<dbReference type="AlphaFoldDB" id="A0AAV3RY30"/>
<evidence type="ECO:0000256" key="6">
    <source>
        <dbReference type="ARBA" id="ARBA00022840"/>
    </source>
</evidence>
<name>A0AAV3RY30_LITER</name>
<dbReference type="Pfam" id="PF12698">
    <property type="entry name" value="ABC2_membrane_3"/>
    <property type="match status" value="1"/>
</dbReference>
<dbReference type="GO" id="GO:0005524">
    <property type="term" value="F:ATP binding"/>
    <property type="evidence" value="ECO:0007669"/>
    <property type="project" value="UniProtKB-KW"/>
</dbReference>
<evidence type="ECO:0000256" key="1">
    <source>
        <dbReference type="ARBA" id="ARBA00004141"/>
    </source>
</evidence>
<evidence type="ECO:0000256" key="7">
    <source>
        <dbReference type="ARBA" id="ARBA00022989"/>
    </source>
</evidence>
<dbReference type="GO" id="GO:0005319">
    <property type="term" value="F:lipid transporter activity"/>
    <property type="evidence" value="ECO:0007669"/>
    <property type="project" value="TreeGrafter"/>
</dbReference>
<dbReference type="EMBL" id="BAABME010012572">
    <property type="protein sequence ID" value="GAA0185277.1"/>
    <property type="molecule type" value="Genomic_DNA"/>
</dbReference>
<evidence type="ECO:0000256" key="4">
    <source>
        <dbReference type="ARBA" id="ARBA00022692"/>
    </source>
</evidence>
<evidence type="ECO:0000313" key="12">
    <source>
        <dbReference type="Proteomes" id="UP001454036"/>
    </source>
</evidence>
<comment type="subcellular location">
    <subcellularLocation>
        <location evidence="1">Membrane</location>
        <topology evidence="1">Multi-pass membrane protein</topology>
    </subcellularLocation>
</comment>
<gene>
    <name evidence="11" type="ORF">LIER_32565</name>
</gene>
<dbReference type="InterPro" id="IPR017871">
    <property type="entry name" value="ABC_transporter-like_CS"/>
</dbReference>
<evidence type="ECO:0000256" key="3">
    <source>
        <dbReference type="ARBA" id="ARBA00022448"/>
    </source>
</evidence>
<feature type="transmembrane region" description="Helical" evidence="9">
    <location>
        <begin position="234"/>
        <end position="255"/>
    </location>
</feature>
<dbReference type="Gene3D" id="3.40.50.300">
    <property type="entry name" value="P-loop containing nucleotide triphosphate hydrolases"/>
    <property type="match status" value="1"/>
</dbReference>
<comment type="caution">
    <text evidence="11">The sequence shown here is derived from an EMBL/GenBank/DDBJ whole genome shotgun (WGS) entry which is preliminary data.</text>
</comment>
<dbReference type="CDD" id="cd03263">
    <property type="entry name" value="ABC_subfamily_A"/>
    <property type="match status" value="1"/>
</dbReference>